<dbReference type="GO" id="GO:0046872">
    <property type="term" value="F:metal ion binding"/>
    <property type="evidence" value="ECO:0007669"/>
    <property type="project" value="UniProtKB-KW"/>
</dbReference>
<dbReference type="InterPro" id="IPR010388">
    <property type="entry name" value="Anaerobic_Co-chelatase"/>
</dbReference>
<keyword evidence="5" id="KW-1185">Reference proteome</keyword>
<evidence type="ECO:0000256" key="2">
    <source>
        <dbReference type="PIRSR" id="PIRSR033579-3"/>
    </source>
</evidence>
<feature type="binding site" evidence="2">
    <location>
        <position position="216"/>
    </location>
    <ligand>
        <name>Co(2+)</name>
        <dbReference type="ChEBI" id="CHEBI:48828"/>
    </ligand>
</feature>
<reference evidence="4 5" key="1">
    <citation type="submission" date="2016-04" db="EMBL/GenBank/DDBJ databases">
        <title>Genome analysis of Thermosulfurimonas dismutans, the first thermophilic sulfur-disproportionating bacterium of the phylum Thermodesulfobacteria.</title>
        <authorList>
            <person name="Mardanov A.V."/>
            <person name="Beletsky A.V."/>
            <person name="Kadnikov V.V."/>
            <person name="Slobodkin A.I."/>
            <person name="Ravin N.V."/>
        </authorList>
    </citation>
    <scope>NUCLEOTIDE SEQUENCE [LARGE SCALE GENOMIC DNA]</scope>
    <source>
        <strain evidence="4 5">S95</strain>
    </source>
</reference>
<dbReference type="Proteomes" id="UP000078390">
    <property type="component" value="Unassembled WGS sequence"/>
</dbReference>
<feature type="chain" id="PRO_5008100206" evidence="3">
    <location>
        <begin position="25"/>
        <end position="316"/>
    </location>
</feature>
<dbReference type="STRING" id="999894.TDIS_2001"/>
<evidence type="ECO:0000313" key="5">
    <source>
        <dbReference type="Proteomes" id="UP000078390"/>
    </source>
</evidence>
<keyword evidence="4" id="KW-0456">Lyase</keyword>
<feature type="signal peptide" evidence="3">
    <location>
        <begin position="1"/>
        <end position="24"/>
    </location>
</feature>
<dbReference type="SUPFAM" id="SSF53800">
    <property type="entry name" value="Chelatase"/>
    <property type="match status" value="1"/>
</dbReference>
<sequence length="316" mass="36287">MLKVFMGLLFGMFLAMFFSTTARAGAIAYTQIRHQKLKEKPAIVLCAFGTSTKAQVTFDFFEKRVREEFPDYDVRWAFTSEVIREKMNRIFTKKGLNKRLHSLHEVLATLYAEGYRKVVVQPLHIFPGLEYKNVVEICERFPDLRIVVGEPLLFRWEYVKEVLEVVSKEFLPPEEGINILVAHGTDVTINGANITYLGLDWLVRKHYSNVLVGTVEGVPDAEVPLKEALKYPAKKVRFVPFMFVAGDHIMNDIMGKDLEDGEKSWREIVEEGGKEADCVTAEVNGKVYYKGLGLYPEIDEFFVKQIKRALDILDQY</sequence>
<protein>
    <submittedName>
        <fullName evidence="4">Sirohydrochlorin cobaltochelatase CbiK</fullName>
        <ecNumber evidence="4">4.99.1.3</ecNumber>
    </submittedName>
</protein>
<proteinExistence type="predicted"/>
<keyword evidence="2" id="KW-0170">Cobalt</keyword>
<organism evidence="4 5">
    <name type="scientific">Thermosulfurimonas dismutans</name>
    <dbReference type="NCBI Taxonomy" id="999894"/>
    <lineage>
        <taxon>Bacteria</taxon>
        <taxon>Pseudomonadati</taxon>
        <taxon>Thermodesulfobacteriota</taxon>
        <taxon>Thermodesulfobacteria</taxon>
        <taxon>Thermodesulfobacteriales</taxon>
        <taxon>Thermodesulfobacteriaceae</taxon>
        <taxon>Thermosulfurimonas</taxon>
    </lineage>
</organism>
<dbReference type="GO" id="GO:0016852">
    <property type="term" value="F:sirohydrochlorin cobaltochelatase activity"/>
    <property type="evidence" value="ECO:0007669"/>
    <property type="project" value="UniProtKB-EC"/>
</dbReference>
<feature type="binding site" evidence="2">
    <location>
        <position position="183"/>
    </location>
    <ligand>
        <name>Co(2+)</name>
        <dbReference type="ChEBI" id="CHEBI:48828"/>
    </ligand>
</feature>
<keyword evidence="3" id="KW-0732">Signal</keyword>
<dbReference type="PATRIC" id="fig|999894.6.peg.1998"/>
<dbReference type="PIRSF" id="PIRSF033579">
    <property type="entry name" value="Anaer_Co_chel"/>
    <property type="match status" value="1"/>
</dbReference>
<evidence type="ECO:0000313" key="4">
    <source>
        <dbReference type="EMBL" id="OAQ19929.1"/>
    </source>
</evidence>
<feature type="binding site" evidence="2">
    <location>
        <position position="248"/>
    </location>
    <ligand>
        <name>Co(2+)</name>
        <dbReference type="ChEBI" id="CHEBI:48828"/>
    </ligand>
</feature>
<dbReference type="RefSeq" id="WP_084271067.1">
    <property type="nucleotide sequence ID" value="NZ_LWLG01000020.1"/>
</dbReference>
<dbReference type="EMBL" id="LWLG01000020">
    <property type="protein sequence ID" value="OAQ19929.1"/>
    <property type="molecule type" value="Genomic_DNA"/>
</dbReference>
<name>A0A179D2J1_9BACT</name>
<keyword evidence="2" id="KW-0479">Metal-binding</keyword>
<dbReference type="Pfam" id="PF06180">
    <property type="entry name" value="CbiK"/>
    <property type="match status" value="1"/>
</dbReference>
<dbReference type="Gene3D" id="3.40.50.1400">
    <property type="match status" value="2"/>
</dbReference>
<accession>A0A179D2J1</accession>
<dbReference type="AlphaFoldDB" id="A0A179D2J1"/>
<evidence type="ECO:0000256" key="3">
    <source>
        <dbReference type="SAM" id="SignalP"/>
    </source>
</evidence>
<dbReference type="OrthoDB" id="9770331at2"/>
<dbReference type="GO" id="GO:0019251">
    <property type="term" value="P:anaerobic cobalamin biosynthetic process"/>
    <property type="evidence" value="ECO:0007669"/>
    <property type="project" value="InterPro"/>
</dbReference>
<evidence type="ECO:0000256" key="1">
    <source>
        <dbReference type="PIRSR" id="PIRSR033579-1"/>
    </source>
</evidence>
<gene>
    <name evidence="4" type="ORF">TDIS_2001</name>
</gene>
<comment type="caution">
    <text evidence="4">The sequence shown here is derived from an EMBL/GenBank/DDBJ whole genome shotgun (WGS) entry which is preliminary data.</text>
</comment>
<feature type="active site" description="Proton acceptor" evidence="1">
    <location>
        <position position="183"/>
    </location>
</feature>
<dbReference type="EC" id="4.99.1.3" evidence="4"/>